<feature type="transmembrane region" description="Helical" evidence="1">
    <location>
        <begin position="421"/>
        <end position="441"/>
    </location>
</feature>
<accession>A0A1C3EQW4</accession>
<evidence type="ECO:0000313" key="3">
    <source>
        <dbReference type="EMBL" id="ODA35616.1"/>
    </source>
</evidence>
<dbReference type="EMBL" id="LYBM01000003">
    <property type="protein sequence ID" value="ODA35616.1"/>
    <property type="molecule type" value="Genomic_DNA"/>
</dbReference>
<keyword evidence="2" id="KW-0732">Signal</keyword>
<dbReference type="RefSeq" id="WP_068899107.1">
    <property type="nucleotide sequence ID" value="NZ_LYBM01000003.1"/>
</dbReference>
<evidence type="ECO:0000313" key="4">
    <source>
        <dbReference type="Proteomes" id="UP000094936"/>
    </source>
</evidence>
<protein>
    <recommendedName>
        <fullName evidence="5">Aerotolerance protein BatD</fullName>
    </recommendedName>
</protein>
<dbReference type="InterPro" id="IPR025738">
    <property type="entry name" value="BatD"/>
</dbReference>
<dbReference type="STRING" id="1080227.A8L45_03060"/>
<dbReference type="OrthoDB" id="5293418at2"/>
<comment type="caution">
    <text evidence="3">The sequence shown here is derived from an EMBL/GenBank/DDBJ whole genome shotgun (WGS) entry which is preliminary data.</text>
</comment>
<keyword evidence="1" id="KW-1133">Transmembrane helix</keyword>
<evidence type="ECO:0008006" key="5">
    <source>
        <dbReference type="Google" id="ProtNLM"/>
    </source>
</evidence>
<keyword evidence="4" id="KW-1185">Reference proteome</keyword>
<dbReference type="PANTHER" id="PTHR40940">
    <property type="entry name" value="PROTEIN BATD-RELATED"/>
    <property type="match status" value="1"/>
</dbReference>
<evidence type="ECO:0000256" key="2">
    <source>
        <dbReference type="SAM" id="SignalP"/>
    </source>
</evidence>
<keyword evidence="1" id="KW-0472">Membrane</keyword>
<name>A0A1C3EQW4_9GAMM</name>
<keyword evidence="1" id="KW-0812">Transmembrane</keyword>
<evidence type="ECO:0000256" key="1">
    <source>
        <dbReference type="SAM" id="Phobius"/>
    </source>
</evidence>
<organism evidence="3 4">
    <name type="scientific">Veronia pacifica</name>
    <dbReference type="NCBI Taxonomy" id="1080227"/>
    <lineage>
        <taxon>Bacteria</taxon>
        <taxon>Pseudomonadati</taxon>
        <taxon>Pseudomonadota</taxon>
        <taxon>Gammaproteobacteria</taxon>
        <taxon>Vibrionales</taxon>
        <taxon>Vibrionaceae</taxon>
        <taxon>Veronia</taxon>
    </lineage>
</organism>
<dbReference type="Proteomes" id="UP000094936">
    <property type="component" value="Unassembled WGS sequence"/>
</dbReference>
<dbReference type="AlphaFoldDB" id="A0A1C3EQW4"/>
<proteinExistence type="predicted"/>
<feature type="signal peptide" evidence="2">
    <location>
        <begin position="1"/>
        <end position="33"/>
    </location>
</feature>
<dbReference type="PANTHER" id="PTHR40940:SF1">
    <property type="entry name" value="PROTEIN BATD"/>
    <property type="match status" value="1"/>
</dbReference>
<gene>
    <name evidence="3" type="ORF">A8L45_03060</name>
</gene>
<sequence>MQGYNVNVNVKQHIKQFLLSIGCMLLVINNANALEALATVSDNPVSVNQVFELTISVDGDVDTDSLDLSALRQHFQVGSPNVSSQSQWINGDFSQNVVWKVALAAKEVGTWTIPSLDLGKVKTNPIEVKVEKGTSSSSKRLDVDLQDQLEKDSLFVGESTRYQLAIFIGENMQQANLSPPTADGVDVVQVGEDQRKDVVRNGKRYVIISRTYELTPQKDGDILLKGSTLSGNVIKQGRRFGSSVSLPVERKTSDILLSVKPVPADFTGVWLPTPDLKISQRWQPETDKIKAGEPLTRFITLRIKNINQSRFPNIKLKYPDTVRVYDEKPVYSDQDGYTVMTLKQVIIPRREGNVTLPGLTVKWWDTVNEASRESNIAPINLTIQPGETQNTPVLPDSLGAKTNEIAPPITEKTITVTDAGFWPYLTALFAFLWLVTLIVAWRELVKRQPSTTSQASYESDLLTELTRTVQLGDPIQIQRAYRHWQSAYNEHPMMAEIKAEIDAMNMSLYSKNKSAGERTNDWSNKALMSMLARASKMKVSSKSAESLATLVPTVSK</sequence>
<dbReference type="Pfam" id="PF13584">
    <property type="entry name" value="BatD"/>
    <property type="match status" value="1"/>
</dbReference>
<reference evidence="3 4" key="1">
    <citation type="submission" date="2016-05" db="EMBL/GenBank/DDBJ databases">
        <title>Genomic Taxonomy of the Vibrionaceae.</title>
        <authorList>
            <person name="Gomez-Gil B."/>
            <person name="Enciso-Ibarra J."/>
        </authorList>
    </citation>
    <scope>NUCLEOTIDE SEQUENCE [LARGE SCALE GENOMIC DNA]</scope>
    <source>
        <strain evidence="3 4">CAIM 1920</strain>
    </source>
</reference>
<feature type="chain" id="PRO_5008673330" description="Aerotolerance protein BatD" evidence="2">
    <location>
        <begin position="34"/>
        <end position="556"/>
    </location>
</feature>